<reference evidence="3" key="1">
    <citation type="journal article" date="2017" name="Proc. Natl. Acad. Sci. U.S.A.">
        <title>Simulation of Deepwater Horizon oil plume reveals substrate specialization within a complex community of hydrocarbon-degraders.</title>
        <authorList>
            <person name="Hu P."/>
            <person name="Dubinsky E.A."/>
            <person name="Probst A.J."/>
            <person name="Wang J."/>
            <person name="Sieber C.M.K."/>
            <person name="Tom L.M."/>
            <person name="Gardinali P."/>
            <person name="Banfield J.F."/>
            <person name="Atlas R.M."/>
            <person name="Andersen G.L."/>
        </authorList>
    </citation>
    <scope>NUCLEOTIDE SEQUENCE [LARGE SCALE GENOMIC DNA]</scope>
</reference>
<keyword evidence="1" id="KW-1133">Transmembrane helix</keyword>
<evidence type="ECO:0000313" key="2">
    <source>
        <dbReference type="EMBL" id="OUR93598.1"/>
    </source>
</evidence>
<feature type="transmembrane region" description="Helical" evidence="1">
    <location>
        <begin position="334"/>
        <end position="353"/>
    </location>
</feature>
<evidence type="ECO:0000313" key="3">
    <source>
        <dbReference type="Proteomes" id="UP000196531"/>
    </source>
</evidence>
<sequence length="601" mass="69585">MDWHKVTTIIARNDKDMKILSSFKNSPLTRYFFFFFLFLAISLFALRFDPEMKPLESGVYSNYLTSMVEDGDLNIINQIHPKERWIATKSYNHPTMHDHGVTTLWLPFYLYSKILKSLSIDLNYYKLAGYRATMVFANTFFFILLAIFTFKIIPYFFNTKLSRYDFLLVLFGTPLFWYGFISPSTADISSAFYPFLCLIMHRICLSEDKKINYFIYGLILALGAITKVPLLFYFILPFHFLLVNKSRASYVIKNLAPYFIAGSLYGFIPFFINEWVKYGEFTYSYAGIISSYNLLLELTFGPAGYFYVSPIYLLVIPSLFAIVKRKQVTDKSVLFFLILAPIIKILAESSTYAGNADFGGRHLITDLLILLLLFPTFYVSRSRKIVIRIIATVMVFQSLFMAFVFTRDLAASSFVWGINYETTLDALSSQLPKMSYFLSNVLAGFSLINLGEILKYIPLMAISALILTFLSRIDFKNQEKMKSYILKFSLYISSLYFLITITNVFNNPKNVQKLKDENFFAKIAIVNGPEAYFFEDNVGNLILHGRFSKERGDLDMERETKILLKEYLEKAKSQILIDPINLKDQLEIENINFPDPFNKIN</sequence>
<feature type="transmembrane region" description="Helical" evidence="1">
    <location>
        <begin position="28"/>
        <end position="46"/>
    </location>
</feature>
<feature type="transmembrane region" description="Helical" evidence="1">
    <location>
        <begin position="135"/>
        <end position="157"/>
    </location>
</feature>
<feature type="transmembrane region" description="Helical" evidence="1">
    <location>
        <begin position="359"/>
        <end position="378"/>
    </location>
</feature>
<dbReference type="Proteomes" id="UP000196531">
    <property type="component" value="Unassembled WGS sequence"/>
</dbReference>
<feature type="transmembrane region" description="Helical" evidence="1">
    <location>
        <begin position="453"/>
        <end position="473"/>
    </location>
</feature>
<feature type="transmembrane region" description="Helical" evidence="1">
    <location>
        <begin position="385"/>
        <end position="405"/>
    </location>
</feature>
<accession>A0A1Y5F876</accession>
<keyword evidence="1" id="KW-0812">Transmembrane</keyword>
<proteinExistence type="predicted"/>
<gene>
    <name evidence="2" type="ORF">A9Q84_19205</name>
</gene>
<dbReference type="AlphaFoldDB" id="A0A1Y5F876"/>
<protein>
    <recommendedName>
        <fullName evidence="4">Glycosyltransferase RgtA/B/C/D-like domain-containing protein</fullName>
    </recommendedName>
</protein>
<organism evidence="2 3">
    <name type="scientific">Halobacteriovorax marinus</name>
    <dbReference type="NCBI Taxonomy" id="97084"/>
    <lineage>
        <taxon>Bacteria</taxon>
        <taxon>Pseudomonadati</taxon>
        <taxon>Bdellovibrionota</taxon>
        <taxon>Bacteriovoracia</taxon>
        <taxon>Bacteriovoracales</taxon>
        <taxon>Halobacteriovoraceae</taxon>
        <taxon>Halobacteriovorax</taxon>
    </lineage>
</organism>
<dbReference type="EMBL" id="MAAO01000015">
    <property type="protein sequence ID" value="OUR93598.1"/>
    <property type="molecule type" value="Genomic_DNA"/>
</dbReference>
<evidence type="ECO:0000256" key="1">
    <source>
        <dbReference type="SAM" id="Phobius"/>
    </source>
</evidence>
<feature type="transmembrane region" description="Helical" evidence="1">
    <location>
        <begin position="213"/>
        <end position="235"/>
    </location>
</feature>
<feature type="transmembrane region" description="Helical" evidence="1">
    <location>
        <begin position="485"/>
        <end position="505"/>
    </location>
</feature>
<name>A0A1Y5F876_9BACT</name>
<comment type="caution">
    <text evidence="2">The sequence shown here is derived from an EMBL/GenBank/DDBJ whole genome shotgun (WGS) entry which is preliminary data.</text>
</comment>
<feature type="transmembrane region" description="Helical" evidence="1">
    <location>
        <begin position="304"/>
        <end position="322"/>
    </location>
</feature>
<evidence type="ECO:0008006" key="4">
    <source>
        <dbReference type="Google" id="ProtNLM"/>
    </source>
</evidence>
<feature type="transmembrane region" description="Helical" evidence="1">
    <location>
        <begin position="255"/>
        <end position="272"/>
    </location>
</feature>
<keyword evidence="1" id="KW-0472">Membrane</keyword>